<evidence type="ECO:0000256" key="6">
    <source>
        <dbReference type="ARBA" id="ARBA00022842"/>
    </source>
</evidence>
<reference evidence="13 14" key="2">
    <citation type="submission" date="2018-10" db="EMBL/GenBank/DDBJ databases">
        <title>Detection and isolation of Mycoplasma hominis as a predominant microorganism from pelvic cavity of patient with salpingitis and tubo-ovarian abscess.</title>
        <authorList>
            <person name="Guschin A.E."/>
            <person name="Khayrullina G.A."/>
            <person name="Rakovskaya I.V."/>
            <person name="Shelenkov A.A."/>
            <person name="Shagin D.A."/>
        </authorList>
    </citation>
    <scope>NUCLEOTIDE SEQUENCE [LARGE SCALE GENOMIC DNA]</scope>
    <source>
        <strain evidence="14">TOA</strain>
    </source>
</reference>
<feature type="site" description="Interaction with DNA" evidence="10">
    <location>
        <position position="293"/>
    </location>
</feature>
<dbReference type="CDD" id="cd00186">
    <property type="entry name" value="TOP1Ac"/>
    <property type="match status" value="1"/>
</dbReference>
<dbReference type="InterPro" id="IPR013498">
    <property type="entry name" value="Topo_IA_Znf"/>
</dbReference>
<evidence type="ECO:0000313" key="14">
    <source>
        <dbReference type="Proteomes" id="UP000029712"/>
    </source>
</evidence>
<feature type="domain" description="Toprim" evidence="11">
    <location>
        <begin position="3"/>
        <end position="114"/>
    </location>
</feature>
<dbReference type="AlphaFoldDB" id="A0A454C9E4"/>
<name>A0A454C9E4_METHO</name>
<dbReference type="NCBIfam" id="TIGR01051">
    <property type="entry name" value="topA_bact"/>
    <property type="match status" value="1"/>
</dbReference>
<comment type="catalytic activity">
    <reaction evidence="1 10">
        <text>ATP-independent breakage of single-stranded DNA, followed by passage and rejoining.</text>
        <dbReference type="EC" id="5.6.2.1"/>
    </reaction>
</comment>
<dbReference type="HAMAP" id="MF_00952">
    <property type="entry name" value="Topoisom_1_prok"/>
    <property type="match status" value="1"/>
</dbReference>
<dbReference type="EC" id="5.6.2.1" evidence="10"/>
<evidence type="ECO:0000256" key="8">
    <source>
        <dbReference type="ARBA" id="ARBA00023125"/>
    </source>
</evidence>
<dbReference type="PROSITE" id="PS52039">
    <property type="entry name" value="TOPO_IA_2"/>
    <property type="match status" value="1"/>
</dbReference>
<dbReference type="Gene3D" id="2.70.20.10">
    <property type="entry name" value="Topoisomerase I, domain 3"/>
    <property type="match status" value="1"/>
</dbReference>
<dbReference type="InterPro" id="IPR013497">
    <property type="entry name" value="Topo_IA_cen"/>
</dbReference>
<dbReference type="Pfam" id="PF01751">
    <property type="entry name" value="Toprim"/>
    <property type="match status" value="1"/>
</dbReference>
<evidence type="ECO:0000259" key="11">
    <source>
        <dbReference type="PROSITE" id="PS50880"/>
    </source>
</evidence>
<dbReference type="Gene3D" id="3.40.50.140">
    <property type="match status" value="1"/>
</dbReference>
<comment type="function">
    <text evidence="10">Releases the supercoiling and torsional tension of DNA, which is introduced during the DNA replication and transcription, by transiently cleaving and rejoining one strand of the DNA duplex. Introduces a single-strand break via transesterification at a target site in duplex DNA. The scissile phosphodiester is attacked by the catalytic tyrosine of the enzyme, resulting in the formation of a DNA-(5'-phosphotyrosyl)-enzyme intermediate and the expulsion of a 3'-OH DNA strand. The free DNA strand then undergoes passage around the unbroken strand, thus removing DNA supercoils. Finally, in the religation step, the DNA 3'-OH attacks the covalent intermediate to expel the active-site tyrosine and restore the DNA phosphodiester backbone.</text>
</comment>
<dbReference type="Gene3D" id="1.10.290.10">
    <property type="entry name" value="Topoisomerase I, domain 4"/>
    <property type="match status" value="1"/>
</dbReference>
<dbReference type="InterPro" id="IPR006171">
    <property type="entry name" value="TOPRIM_dom"/>
</dbReference>
<feature type="site" description="Interaction with DNA" evidence="10">
    <location>
        <position position="33"/>
    </location>
</feature>
<dbReference type="GO" id="GO:0005694">
    <property type="term" value="C:chromosome"/>
    <property type="evidence" value="ECO:0007669"/>
    <property type="project" value="InterPro"/>
</dbReference>
<evidence type="ECO:0000256" key="7">
    <source>
        <dbReference type="ARBA" id="ARBA00023029"/>
    </source>
</evidence>
<keyword evidence="8 10" id="KW-0238">DNA-binding</keyword>
<dbReference type="InterPro" id="IPR013825">
    <property type="entry name" value="Topo_IA_cen_sub2"/>
</dbReference>
<comment type="similarity">
    <text evidence="2 10">Belongs to the type IA topoisomerase family.</text>
</comment>
<evidence type="ECO:0000256" key="10">
    <source>
        <dbReference type="HAMAP-Rule" id="MF_00952"/>
    </source>
</evidence>
<feature type="site" description="Interaction with DNA" evidence="10">
    <location>
        <position position="140"/>
    </location>
</feature>
<keyword evidence="7 10" id="KW-0799">Topoisomerase</keyword>
<dbReference type="GO" id="GO:0008270">
    <property type="term" value="F:zinc ion binding"/>
    <property type="evidence" value="ECO:0007669"/>
    <property type="project" value="UniProtKB-KW"/>
</dbReference>
<dbReference type="InterPro" id="IPR013824">
    <property type="entry name" value="Topo_IA_cen_sub1"/>
</dbReference>
<proteinExistence type="inferred from homology"/>
<dbReference type="Pfam" id="PF01396">
    <property type="entry name" value="Zn_ribbon_Top1"/>
    <property type="match status" value="1"/>
</dbReference>
<dbReference type="PANTHER" id="PTHR42785:SF1">
    <property type="entry name" value="DNA TOPOISOMERASE"/>
    <property type="match status" value="1"/>
</dbReference>
<feature type="active site" description="O-(5'-phospho-DNA)-tyrosine intermediate" evidence="10">
    <location>
        <position position="291"/>
    </location>
</feature>
<dbReference type="InterPro" id="IPR000380">
    <property type="entry name" value="Topo_IA"/>
</dbReference>
<feature type="domain" description="Topo IA-type catalytic" evidence="12">
    <location>
        <begin position="130"/>
        <end position="543"/>
    </location>
</feature>
<dbReference type="SMART" id="SM00493">
    <property type="entry name" value="TOPRIM"/>
    <property type="match status" value="1"/>
</dbReference>
<dbReference type="Proteomes" id="UP000029712">
    <property type="component" value="Chromosome"/>
</dbReference>
<dbReference type="GO" id="GO:0003677">
    <property type="term" value="F:DNA binding"/>
    <property type="evidence" value="ECO:0007669"/>
    <property type="project" value="UniProtKB-KW"/>
</dbReference>
<dbReference type="PRINTS" id="PR00417">
    <property type="entry name" value="PRTPISMRASEI"/>
</dbReference>
<dbReference type="InterPro" id="IPR013826">
    <property type="entry name" value="Topo_IA_cen_sub3"/>
</dbReference>
<keyword evidence="5" id="KW-0862">Zinc</keyword>
<keyword evidence="9 10" id="KW-0413">Isomerase</keyword>
<evidence type="ECO:0000256" key="2">
    <source>
        <dbReference type="ARBA" id="ARBA00009446"/>
    </source>
</evidence>
<feature type="region of interest" description="Interaction with DNA" evidence="10">
    <location>
        <begin position="167"/>
        <end position="172"/>
    </location>
</feature>
<dbReference type="InterPro" id="IPR023405">
    <property type="entry name" value="Topo_IA_core_domain"/>
</dbReference>
<accession>A0A454C9E4</accession>
<dbReference type="Gene3D" id="1.10.460.10">
    <property type="entry name" value="Topoisomerase I, domain 2"/>
    <property type="match status" value="1"/>
</dbReference>
<organism evidence="13 14">
    <name type="scientific">Metamycoplasma hominis</name>
    <name type="common">Mycoplasma hominis</name>
    <dbReference type="NCBI Taxonomy" id="2098"/>
    <lineage>
        <taxon>Bacteria</taxon>
        <taxon>Bacillati</taxon>
        <taxon>Mycoplasmatota</taxon>
        <taxon>Mycoplasmoidales</taxon>
        <taxon>Metamycoplasmataceae</taxon>
        <taxon>Metamycoplasma</taxon>
    </lineage>
</organism>
<sequence length="612" mass="70370">MENKIMIVESPNKVNTIQKIVGDNIKVLSSIGHILKMSTSGIGGLGIDFENWEPKMVIDPSKRKIVSELKEAAKNASEVLIATDPDREGEAIANNLVNTLKVQDKYKRVKYNEITPDAINYAIENPLTIDENLVNAQKARRILDRIIGFKLSQLIQRKVKNTPTNPSAGRVQSIALKLVVDKEEEIAKFIPTLYSKIEAHTADEQIANFVYRDNLDFVGENEWIKREKVDDILAQLNQNKSLQVIDFKKSIRSEAMVVPFKQSILYKESQYSSATVQIAAQKLFEMGLISYPRTDSTRLSSIFIEKSQKFIAQKYGKEYIATEIKGFSGDQDAHEAIRPTDISLLASEAQQKFNLSNEETNVYKLIYEKTLMALMATPKREIYQYELKNGQYNFKMSYSKIIFDGYYKIFDKKQESIIPNYKVGDIIKVLEFAKLDKETKAPARYNDGSLIKMLDDIKVGRPSTFATTVKIIKDRLFVETKNNSLYPTDYGKLVLEKLIQGFPTTINEEYTASVENQLDLISEGLSDYKILLKDFWNNFNLQLQNVNETMETDFLPQEILQEKCPLCGHDLLYRYTKSKHQKFIGCSNFPSCRYIRNIDNEKPKFFKRRYNK</sequence>
<comment type="caution">
    <text evidence="10">Lacks conserved residue(s) required for the propagation of feature annotation.</text>
</comment>
<dbReference type="InterPro" id="IPR005733">
    <property type="entry name" value="TopoI_bac-type"/>
</dbReference>
<evidence type="ECO:0000256" key="3">
    <source>
        <dbReference type="ARBA" id="ARBA00022723"/>
    </source>
</evidence>
<protein>
    <recommendedName>
        <fullName evidence="10">DNA topoisomerase 1</fullName>
        <ecNumber evidence="10">5.6.2.1</ecNumber>
    </recommendedName>
    <alternativeName>
        <fullName evidence="10">DNA topoisomerase I</fullName>
    </alternativeName>
</protein>
<feature type="site" description="Interaction with DNA" evidence="10">
    <location>
        <position position="141"/>
    </location>
</feature>
<feature type="site" description="Interaction with DNA" evidence="10">
    <location>
        <position position="475"/>
    </location>
</feature>
<dbReference type="InterPro" id="IPR028612">
    <property type="entry name" value="Topoisom_1_IA"/>
</dbReference>
<dbReference type="GO" id="GO:0003917">
    <property type="term" value="F:DNA topoisomerase type I (single strand cut, ATP-independent) activity"/>
    <property type="evidence" value="ECO:0007669"/>
    <property type="project" value="UniProtKB-UniRule"/>
</dbReference>
<dbReference type="GO" id="GO:0006265">
    <property type="term" value="P:DNA topological change"/>
    <property type="evidence" value="ECO:0007669"/>
    <property type="project" value="UniProtKB-UniRule"/>
</dbReference>
<dbReference type="PANTHER" id="PTHR42785">
    <property type="entry name" value="DNA TOPOISOMERASE, TYPE IA, CORE"/>
    <property type="match status" value="1"/>
</dbReference>
<dbReference type="SMART" id="SM00436">
    <property type="entry name" value="TOP1Bc"/>
    <property type="match status" value="1"/>
</dbReference>
<feature type="site" description="Interaction with DNA" evidence="10">
    <location>
        <position position="144"/>
    </location>
</feature>
<comment type="subunit">
    <text evidence="10">Monomer.</text>
</comment>
<keyword evidence="6" id="KW-0460">Magnesium</keyword>
<evidence type="ECO:0000256" key="9">
    <source>
        <dbReference type="ARBA" id="ARBA00023235"/>
    </source>
</evidence>
<evidence type="ECO:0000256" key="4">
    <source>
        <dbReference type="ARBA" id="ARBA00022771"/>
    </source>
</evidence>
<dbReference type="RefSeq" id="WP_036438960.1">
    <property type="nucleotide sequence ID" value="NZ_CP033021.1"/>
</dbReference>
<evidence type="ECO:0000256" key="1">
    <source>
        <dbReference type="ARBA" id="ARBA00000213"/>
    </source>
</evidence>
<dbReference type="SUPFAM" id="SSF56712">
    <property type="entry name" value="Prokaryotic type I DNA topoisomerase"/>
    <property type="match status" value="1"/>
</dbReference>
<dbReference type="EMBL" id="CP033021">
    <property type="protein sequence ID" value="AYN65288.1"/>
    <property type="molecule type" value="Genomic_DNA"/>
</dbReference>
<dbReference type="InterPro" id="IPR003602">
    <property type="entry name" value="Topo_IA_DNA-bd_dom"/>
</dbReference>
<dbReference type="Pfam" id="PF01131">
    <property type="entry name" value="Topoisom_bac"/>
    <property type="match status" value="1"/>
</dbReference>
<evidence type="ECO:0000313" key="13">
    <source>
        <dbReference type="EMBL" id="AYN65288.1"/>
    </source>
</evidence>
<keyword evidence="4" id="KW-0863">Zinc-finger</keyword>
<dbReference type="InterPro" id="IPR003601">
    <property type="entry name" value="Topo_IA_2"/>
</dbReference>
<reference evidence="13 14" key="1">
    <citation type="submission" date="2014-08" db="EMBL/GenBank/DDBJ databases">
        <authorList>
            <person name="Kuleshov K."/>
            <person name="Dedkov V."/>
            <person name="Markelov M."/>
            <person name="Pimkina E."/>
        </authorList>
    </citation>
    <scope>NUCLEOTIDE SEQUENCE [LARGE SCALE GENOMIC DNA]</scope>
    <source>
        <strain evidence="14">TOA</strain>
    </source>
</reference>
<dbReference type="PROSITE" id="PS50880">
    <property type="entry name" value="TOPRIM"/>
    <property type="match status" value="1"/>
</dbReference>
<keyword evidence="3" id="KW-0479">Metal-binding</keyword>
<dbReference type="SUPFAM" id="SSF57783">
    <property type="entry name" value="Zinc beta-ribbon"/>
    <property type="match status" value="1"/>
</dbReference>
<dbReference type="OrthoDB" id="9804262at2"/>
<dbReference type="SMART" id="SM00437">
    <property type="entry name" value="TOP1Ac"/>
    <property type="match status" value="1"/>
</dbReference>
<dbReference type="Gene3D" id="3.30.65.10">
    <property type="entry name" value="Bacterial Topoisomerase I, domain 1"/>
    <property type="match status" value="1"/>
</dbReference>
<gene>
    <name evidence="10 13" type="primary">topA</name>
    <name evidence="13" type="ORF">KN71_001040</name>
</gene>
<evidence type="ECO:0000259" key="12">
    <source>
        <dbReference type="PROSITE" id="PS52039"/>
    </source>
</evidence>
<evidence type="ECO:0000256" key="5">
    <source>
        <dbReference type="ARBA" id="ARBA00022833"/>
    </source>
</evidence>